<dbReference type="KEGG" id="phon:BH719_07990"/>
<keyword evidence="2" id="KW-1185">Reference proteome</keyword>
<evidence type="ECO:0000313" key="2">
    <source>
        <dbReference type="Proteomes" id="UP000095214"/>
    </source>
</evidence>
<protein>
    <submittedName>
        <fullName evidence="1">Uncharacterized protein</fullName>
    </submittedName>
</protein>
<sequence>MGYFRAVFGGNSYYEYKVRVGPEEAVRRAVDFWRSKKCKVGGDDIDRRLRKAGYTGTEMSGGSDLGILKDLSLLVSVVGWPLLLVPATRRAVPRPFTIGIVASLEGPETNGTTLFCFDANEDDSESVFSPREHTEHQMIELGRELARQGILREAPRRLTRRDLPKGHPLRDYDAFKLLWR</sequence>
<accession>A0A1D8B3R7</accession>
<name>A0A1D8B3R7_9ACTO</name>
<organism evidence="1 2">
    <name type="scientific">Pauljensenia hongkongensis</name>
    <dbReference type="NCBI Taxonomy" id="178339"/>
    <lineage>
        <taxon>Bacteria</taxon>
        <taxon>Bacillati</taxon>
        <taxon>Actinomycetota</taxon>
        <taxon>Actinomycetes</taxon>
        <taxon>Actinomycetales</taxon>
        <taxon>Actinomycetaceae</taxon>
        <taxon>Pauljensenia</taxon>
    </lineage>
</organism>
<reference evidence="1 2" key="1">
    <citation type="submission" date="2016-09" db="EMBL/GenBank/DDBJ databases">
        <title>Complete genome sequence of Actinomyces hongkongensis HKU8.</title>
        <authorList>
            <person name="Gao Y.-X."/>
            <person name="Zhou Y.-Y."/>
            <person name="Xie Y."/>
            <person name="Wang M."/>
            <person name="Wang S.-J."/>
            <person name="Shen S.-G."/>
        </authorList>
    </citation>
    <scope>NUCLEOTIDE SEQUENCE [LARGE SCALE GENOMIC DNA]</scope>
    <source>
        <strain evidence="1 2">HKU8</strain>
    </source>
</reference>
<proteinExistence type="predicted"/>
<dbReference type="RefSeq" id="WP_009744322.1">
    <property type="nucleotide sequence ID" value="NZ_CP017298.1"/>
</dbReference>
<evidence type="ECO:0000313" key="1">
    <source>
        <dbReference type="EMBL" id="AOS47788.1"/>
    </source>
</evidence>
<dbReference type="EMBL" id="CP017298">
    <property type="protein sequence ID" value="AOS47788.1"/>
    <property type="molecule type" value="Genomic_DNA"/>
</dbReference>
<dbReference type="OrthoDB" id="3269820at2"/>
<gene>
    <name evidence="1" type="ORF">BH719_07990</name>
</gene>
<dbReference type="AlphaFoldDB" id="A0A1D8B3R7"/>
<dbReference type="Proteomes" id="UP000095214">
    <property type="component" value="Chromosome"/>
</dbReference>